<dbReference type="AlphaFoldDB" id="A0A015KDU9"/>
<evidence type="ECO:0000313" key="3">
    <source>
        <dbReference type="EMBL" id="EXX77780.1"/>
    </source>
</evidence>
<evidence type="ECO:0000256" key="1">
    <source>
        <dbReference type="PROSITE-ProRule" id="PRU10141"/>
    </source>
</evidence>
<reference evidence="3 4" key="1">
    <citation type="submission" date="2014-02" db="EMBL/GenBank/DDBJ databases">
        <title>Single nucleus genome sequencing reveals high similarity among nuclei of an endomycorrhizal fungus.</title>
        <authorList>
            <person name="Lin K."/>
            <person name="Geurts R."/>
            <person name="Zhang Z."/>
            <person name="Limpens E."/>
            <person name="Saunders D.G."/>
            <person name="Mu D."/>
            <person name="Pang E."/>
            <person name="Cao H."/>
            <person name="Cha H."/>
            <person name="Lin T."/>
            <person name="Zhou Q."/>
            <person name="Shang Y."/>
            <person name="Li Y."/>
            <person name="Ivanov S."/>
            <person name="Sharma T."/>
            <person name="Velzen R.V."/>
            <person name="Ruijter N.D."/>
            <person name="Aanen D.K."/>
            <person name="Win J."/>
            <person name="Kamoun S."/>
            <person name="Bisseling T."/>
            <person name="Huang S."/>
        </authorList>
    </citation>
    <scope>NUCLEOTIDE SEQUENCE [LARGE SCALE GENOMIC DNA]</scope>
    <source>
        <strain evidence="4">DAOM197198w</strain>
    </source>
</reference>
<accession>A0A015KDU9</accession>
<dbReference type="SUPFAM" id="SSF81901">
    <property type="entry name" value="HCP-like"/>
    <property type="match status" value="1"/>
</dbReference>
<feature type="binding site" evidence="1">
    <location>
        <position position="66"/>
    </location>
    <ligand>
        <name>ATP</name>
        <dbReference type="ChEBI" id="CHEBI:30616"/>
    </ligand>
</feature>
<dbReference type="InterPro" id="IPR011990">
    <property type="entry name" value="TPR-like_helical_dom_sf"/>
</dbReference>
<dbReference type="Pfam" id="PF07714">
    <property type="entry name" value="PK_Tyr_Ser-Thr"/>
    <property type="match status" value="1"/>
</dbReference>
<dbReference type="PROSITE" id="PS50011">
    <property type="entry name" value="PROTEIN_KINASE_DOM"/>
    <property type="match status" value="1"/>
</dbReference>
<dbReference type="PRINTS" id="PR00109">
    <property type="entry name" value="TYRKINASE"/>
</dbReference>
<keyword evidence="1" id="KW-0067">ATP-binding</keyword>
<keyword evidence="1" id="KW-0547">Nucleotide-binding</keyword>
<dbReference type="InterPro" id="IPR017441">
    <property type="entry name" value="Protein_kinase_ATP_BS"/>
</dbReference>
<dbReference type="SUPFAM" id="SSF56112">
    <property type="entry name" value="Protein kinase-like (PK-like)"/>
    <property type="match status" value="1"/>
</dbReference>
<dbReference type="PROSITE" id="PS00107">
    <property type="entry name" value="PROTEIN_KINASE_ATP"/>
    <property type="match status" value="1"/>
</dbReference>
<dbReference type="Gene3D" id="1.10.510.10">
    <property type="entry name" value="Transferase(Phosphotransferase) domain 1"/>
    <property type="match status" value="1"/>
</dbReference>
<comment type="caution">
    <text evidence="3">The sequence shown here is derived from an EMBL/GenBank/DDBJ whole genome shotgun (WGS) entry which is preliminary data.</text>
</comment>
<dbReference type="GO" id="GO:0005524">
    <property type="term" value="F:ATP binding"/>
    <property type="evidence" value="ECO:0007669"/>
    <property type="project" value="UniProtKB-UniRule"/>
</dbReference>
<feature type="domain" description="Protein kinase" evidence="2">
    <location>
        <begin position="37"/>
        <end position="305"/>
    </location>
</feature>
<dbReference type="SMART" id="SM00671">
    <property type="entry name" value="SEL1"/>
    <property type="match status" value="5"/>
</dbReference>
<dbReference type="InterPro" id="IPR006597">
    <property type="entry name" value="Sel1-like"/>
</dbReference>
<protein>
    <submittedName>
        <fullName evidence="3">Pho85p</fullName>
    </submittedName>
</protein>
<dbReference type="EMBL" id="JEMT01010107">
    <property type="protein sequence ID" value="EXX77780.1"/>
    <property type="molecule type" value="Genomic_DNA"/>
</dbReference>
<dbReference type="PANTHER" id="PTHR43628">
    <property type="entry name" value="ACTIVATOR OF C KINASE PROTEIN 1-RELATED"/>
    <property type="match status" value="1"/>
</dbReference>
<organism evidence="3 4">
    <name type="scientific">Rhizophagus irregularis (strain DAOM 197198w)</name>
    <name type="common">Glomus intraradices</name>
    <dbReference type="NCBI Taxonomy" id="1432141"/>
    <lineage>
        <taxon>Eukaryota</taxon>
        <taxon>Fungi</taxon>
        <taxon>Fungi incertae sedis</taxon>
        <taxon>Mucoromycota</taxon>
        <taxon>Glomeromycotina</taxon>
        <taxon>Glomeromycetes</taxon>
        <taxon>Glomerales</taxon>
        <taxon>Glomeraceae</taxon>
        <taxon>Rhizophagus</taxon>
    </lineage>
</organism>
<dbReference type="Pfam" id="PF08238">
    <property type="entry name" value="Sel1"/>
    <property type="match status" value="5"/>
</dbReference>
<gene>
    <name evidence="3" type="ORF">RirG_020710</name>
</gene>
<dbReference type="Gene3D" id="1.25.40.10">
    <property type="entry name" value="Tetratricopeptide repeat domain"/>
    <property type="match status" value="1"/>
</dbReference>
<keyword evidence="4" id="KW-1185">Reference proteome</keyword>
<proteinExistence type="predicted"/>
<dbReference type="InterPro" id="IPR001245">
    <property type="entry name" value="Ser-Thr/Tyr_kinase_cat_dom"/>
</dbReference>
<dbReference type="PANTHER" id="PTHR43628:SF1">
    <property type="entry name" value="CHITIN SYNTHASE REGULATORY FACTOR 2-RELATED"/>
    <property type="match status" value="1"/>
</dbReference>
<evidence type="ECO:0000259" key="2">
    <source>
        <dbReference type="PROSITE" id="PS50011"/>
    </source>
</evidence>
<dbReference type="GO" id="GO:0004672">
    <property type="term" value="F:protein kinase activity"/>
    <property type="evidence" value="ECO:0007669"/>
    <property type="project" value="InterPro"/>
</dbReference>
<evidence type="ECO:0000313" key="4">
    <source>
        <dbReference type="Proteomes" id="UP000022910"/>
    </source>
</evidence>
<dbReference type="HOGENOM" id="CLU_000288_7_12_1"/>
<dbReference type="Proteomes" id="UP000022910">
    <property type="component" value="Unassembled WGS sequence"/>
</dbReference>
<dbReference type="InterPro" id="IPR000719">
    <property type="entry name" value="Prot_kinase_dom"/>
</dbReference>
<sequence>MSYNTEFKVIGNSNEWIYWIEESIAKNQIRYYDYKHFNNIQEIGTGRFGKVYRANWKSSHNFLALKSFFNFNGMAKEIVNEIKLQHEMDFHENIIRFYGITTTENQSDNSKKYLLVLEYADSGTLRSYLNERFEELSWNDKLDLAFQLTNAISYLHDQEIVHRDLNSNDILVHKNTIKLSDFGLSKRIKESYDNQSKLFEMVAYVDPQIFNKKSDSNNQYQYSLNKKSDIYSIGILLWEISSGRPPFCNESYDVDLAMKILQGLRETPIPNTPDDYVMTYTDCWNDKPENRPTINQVVTKLNTVIIMKLSSEQQLKSNDNLLHGETSQILQNFNKINTNEIEPSISSNMNNFGSSVNEIIHCLEKVEIGKKKIEAYYYFNSHNITSQEIYYWLLDNQNDVNSIFLLGLFNQYGIEIGIDKEKAFELYQIAANLGNEFGVTSLGNCYLYGIGTIVNKNKAFELYQEAAKLGNPRGISNLGYCYFYGVGTLVNLKKSVELFQEAANLGNTNGICNLGHCYLRGIGTVSDHKKAFALFQKAANLGNELAQYYLALMYEIGHEVEKDINQAIYWYKKAAEQGHKHAQIKLIELSLLYIQKKSIKQMVKQIYFV</sequence>
<name>A0A015KDU9_RHIIW</name>
<dbReference type="InterPro" id="IPR052945">
    <property type="entry name" value="Mitotic_Regulator"/>
</dbReference>
<dbReference type="InterPro" id="IPR011009">
    <property type="entry name" value="Kinase-like_dom_sf"/>
</dbReference>